<protein>
    <submittedName>
        <fullName evidence="4">50S ribosomal protein L18</fullName>
    </submittedName>
</protein>
<dbReference type="EMBL" id="CP047224">
    <property type="protein sequence ID" value="QHD65060.1"/>
    <property type="molecule type" value="Genomic_DNA"/>
</dbReference>
<evidence type="ECO:0000256" key="2">
    <source>
        <dbReference type="ARBA" id="ARBA00022980"/>
    </source>
</evidence>
<dbReference type="Gene3D" id="3.30.420.100">
    <property type="match status" value="1"/>
</dbReference>
<keyword evidence="5" id="KW-1185">Reference proteome</keyword>
<comment type="similarity">
    <text evidence="1">Belongs to the universal ribosomal protein uL18 family.</text>
</comment>
<dbReference type="KEGG" id="nef:GP480_01120"/>
<gene>
    <name evidence="4" type="ORF">GP480_01120</name>
</gene>
<dbReference type="GO" id="GO:0005840">
    <property type="term" value="C:ribosome"/>
    <property type="evidence" value="ECO:0007669"/>
    <property type="project" value="UniProtKB-KW"/>
</dbReference>
<dbReference type="CDD" id="cd00432">
    <property type="entry name" value="Ribosomal_L18_L5e"/>
    <property type="match status" value="1"/>
</dbReference>
<evidence type="ECO:0000313" key="4">
    <source>
        <dbReference type="EMBL" id="QHD65060.1"/>
    </source>
</evidence>
<evidence type="ECO:0000256" key="1">
    <source>
        <dbReference type="ARBA" id="ARBA00007116"/>
    </source>
</evidence>
<dbReference type="Pfam" id="PF00861">
    <property type="entry name" value="Ribosomal_L18p"/>
    <property type="match status" value="1"/>
</dbReference>
<accession>A0A6P1G9U1</accession>
<dbReference type="RefSeq" id="WP_160095096.1">
    <property type="nucleotide sequence ID" value="NZ_CP047224.1"/>
</dbReference>
<dbReference type="InterPro" id="IPR057268">
    <property type="entry name" value="Ribosomal_L18"/>
</dbReference>
<dbReference type="GO" id="GO:1990904">
    <property type="term" value="C:ribonucleoprotein complex"/>
    <property type="evidence" value="ECO:0007669"/>
    <property type="project" value="UniProtKB-KW"/>
</dbReference>
<dbReference type="GO" id="GO:0003735">
    <property type="term" value="F:structural constituent of ribosome"/>
    <property type="evidence" value="ECO:0007669"/>
    <property type="project" value="InterPro"/>
</dbReference>
<keyword evidence="2 4" id="KW-0689">Ribosomal protein</keyword>
<keyword evidence="3" id="KW-0687">Ribonucleoprotein</keyword>
<dbReference type="InterPro" id="IPR005484">
    <property type="entry name" value="Ribosomal_uL18_bac/plant/anim"/>
</dbReference>
<name>A0A6P1G9U1_9RICK</name>
<dbReference type="GO" id="GO:0006412">
    <property type="term" value="P:translation"/>
    <property type="evidence" value="ECO:0007669"/>
    <property type="project" value="InterPro"/>
</dbReference>
<dbReference type="Proteomes" id="UP000464912">
    <property type="component" value="Chromosome"/>
</dbReference>
<reference evidence="4 5" key="1">
    <citation type="journal article" date="2020" name="MBio">
        <title>Erratum for Teymournejad et al., 'Isolation and Molecular Analysis of a Novel Neorickettsia Species That Causes Potomac Horse Fever'.</title>
        <authorList>
            <person name="Teymournejad O."/>
            <person name="Lin M."/>
            <person name="Bekebrede H."/>
            <person name="Kamr A."/>
            <person name="Toribio R.E."/>
            <person name="Arroyo L.G."/>
            <person name="Baird J.D."/>
            <person name="Rikihisa Y."/>
        </authorList>
    </citation>
    <scope>NUCLEOTIDE SEQUENCE [LARGE SCALE GENOMIC DNA]</scope>
    <source>
        <strain evidence="4 5">Fin17</strain>
    </source>
</reference>
<dbReference type="SUPFAM" id="SSF53137">
    <property type="entry name" value="Translational machinery components"/>
    <property type="match status" value="1"/>
</dbReference>
<evidence type="ECO:0000313" key="5">
    <source>
        <dbReference type="Proteomes" id="UP000464912"/>
    </source>
</evidence>
<dbReference type="AlphaFoldDB" id="A0A6P1G9U1"/>
<proteinExistence type="inferred from homology"/>
<organism evidence="4 5">
    <name type="scientific">Neorickettsia findlayensis</name>
    <dbReference type="NCBI Taxonomy" id="2686014"/>
    <lineage>
        <taxon>Bacteria</taxon>
        <taxon>Pseudomonadati</taxon>
        <taxon>Pseudomonadota</taxon>
        <taxon>Alphaproteobacteria</taxon>
        <taxon>Rickettsiales</taxon>
        <taxon>Anaplasmataceae</taxon>
        <taxon>Neorickettsia</taxon>
    </lineage>
</organism>
<reference evidence="4 5" key="2">
    <citation type="journal article" date="2020" name="MBio">
        <title>Isolation and Molecular Analysis of a Novel Neorickettsia Species That Causes Potomac Horse Fever.</title>
        <authorList>
            <person name="Teymournejad O."/>
            <person name="Lin M."/>
            <person name="Bekebrede H."/>
            <person name="Kamr A."/>
            <person name="Toribio R.E."/>
            <person name="Arroyo L.G."/>
            <person name="Baird J.D."/>
            <person name="Rikihisa Y."/>
        </authorList>
    </citation>
    <scope>NUCLEOTIDE SEQUENCE [LARGE SCALE GENOMIC DNA]</scope>
    <source>
        <strain evidence="4 5">Fin17</strain>
    </source>
</reference>
<evidence type="ECO:0000256" key="3">
    <source>
        <dbReference type="ARBA" id="ARBA00023274"/>
    </source>
</evidence>
<sequence>MSLKLNKRDRRAFRAHYRKRGKLPLRLVVSRKNRNFHAQIIDDTSANTVYHVSTLSRDFVRNGGVLNSSIVGDLAEYFVSRIPESLKGSRVVFDSGASAYHGLVALFAEKVRACLEF</sequence>